<dbReference type="OrthoDB" id="6424451at2759"/>
<dbReference type="Gene3D" id="3.20.80.10">
    <property type="entry name" value="Regulatory factor, effector binding domain"/>
    <property type="match status" value="2"/>
</dbReference>
<dbReference type="PANTHER" id="PTHR11220">
    <property type="entry name" value="HEME-BINDING PROTEIN-RELATED"/>
    <property type="match status" value="1"/>
</dbReference>
<dbReference type="InterPro" id="IPR006917">
    <property type="entry name" value="SOUL_heme-bd"/>
</dbReference>
<keyword evidence="4" id="KW-1185">Reference proteome</keyword>
<dbReference type="OMA" id="MPSKWSM"/>
<dbReference type="Proteomes" id="UP000041254">
    <property type="component" value="Unassembled WGS sequence"/>
</dbReference>
<proteinExistence type="inferred from homology"/>
<name>A0A0G4EPU8_VITBC</name>
<dbReference type="Pfam" id="PF04832">
    <property type="entry name" value="SOUL"/>
    <property type="match status" value="1"/>
</dbReference>
<feature type="region of interest" description="Disordered" evidence="2">
    <location>
        <begin position="237"/>
        <end position="259"/>
    </location>
</feature>
<dbReference type="EMBL" id="CDMY01000277">
    <property type="protein sequence ID" value="CEL99295.1"/>
    <property type="molecule type" value="Genomic_DNA"/>
</dbReference>
<dbReference type="AlphaFoldDB" id="A0A0G4EPU8"/>
<dbReference type="InParanoid" id="A0A0G4EPU8"/>
<evidence type="ECO:0000256" key="2">
    <source>
        <dbReference type="SAM" id="MobiDB-lite"/>
    </source>
</evidence>
<organism evidence="3 4">
    <name type="scientific">Vitrella brassicaformis (strain CCMP3155)</name>
    <dbReference type="NCBI Taxonomy" id="1169540"/>
    <lineage>
        <taxon>Eukaryota</taxon>
        <taxon>Sar</taxon>
        <taxon>Alveolata</taxon>
        <taxon>Colpodellida</taxon>
        <taxon>Vitrellaceae</taxon>
        <taxon>Vitrella</taxon>
    </lineage>
</organism>
<accession>A0A0G4EPU8</accession>
<protein>
    <recommendedName>
        <fullName evidence="5">SOUL heme-binding protein</fullName>
    </recommendedName>
</protein>
<comment type="similarity">
    <text evidence="1">Belongs to the HEBP family.</text>
</comment>
<dbReference type="SUPFAM" id="SSF55136">
    <property type="entry name" value="Probable bacterial effector-binding domain"/>
    <property type="match status" value="2"/>
</dbReference>
<dbReference type="InterPro" id="IPR011256">
    <property type="entry name" value="Reg_factor_effector_dom_sf"/>
</dbReference>
<dbReference type="VEuPathDB" id="CryptoDB:Vbra_2956"/>
<gene>
    <name evidence="3" type="ORF">Vbra_2956</name>
</gene>
<dbReference type="PhylomeDB" id="A0A0G4EPU8"/>
<reference evidence="3 4" key="1">
    <citation type="submission" date="2014-11" db="EMBL/GenBank/DDBJ databases">
        <authorList>
            <person name="Zhu J."/>
            <person name="Qi W."/>
            <person name="Song R."/>
        </authorList>
    </citation>
    <scope>NUCLEOTIDE SEQUENCE [LARGE SCALE GENOMIC DNA]</scope>
</reference>
<evidence type="ECO:0000256" key="1">
    <source>
        <dbReference type="ARBA" id="ARBA00009817"/>
    </source>
</evidence>
<sequence length="259" mass="28421">MASLLESAKLVFGACPYEKPAYKVLLKKAQYEVRQYSKYIVVTSKWSGDEGSAGSKGFFPLFRYILGGKNEGKPAAEGGQQQQAESIAMTAPVIMTEKKKQEPQPETIAMTAPVLMTGRQETPTTTETKPAATEKTMSFILPSKYQSISELPKPTESGLEFSEVAPQTYAVMTFSWLLTPKAVSTHAAALRELCAADGVELDPDENNIITAGYNPPFTLPFLRRNEVWIRVTNTDALPKQEEHQEGSTQQGEQPPQPAS</sequence>
<evidence type="ECO:0000313" key="4">
    <source>
        <dbReference type="Proteomes" id="UP000041254"/>
    </source>
</evidence>
<evidence type="ECO:0000313" key="3">
    <source>
        <dbReference type="EMBL" id="CEL99295.1"/>
    </source>
</evidence>
<dbReference type="PANTHER" id="PTHR11220:SF58">
    <property type="entry name" value="SOUL HEME-BINDING FAMILY PROTEIN"/>
    <property type="match status" value="1"/>
</dbReference>
<evidence type="ECO:0008006" key="5">
    <source>
        <dbReference type="Google" id="ProtNLM"/>
    </source>
</evidence>